<dbReference type="GO" id="GO:0016491">
    <property type="term" value="F:oxidoreductase activity"/>
    <property type="evidence" value="ECO:0007669"/>
    <property type="project" value="UniProtKB-KW"/>
</dbReference>
<dbReference type="PIRSF" id="PIRSF000126">
    <property type="entry name" value="11-beta-HSD1"/>
    <property type="match status" value="1"/>
</dbReference>
<dbReference type="Proteomes" id="UP000294744">
    <property type="component" value="Unassembled WGS sequence"/>
</dbReference>
<evidence type="ECO:0000256" key="2">
    <source>
        <dbReference type="ARBA" id="ARBA00023002"/>
    </source>
</evidence>
<dbReference type="PROSITE" id="PS00061">
    <property type="entry name" value="ADH_SHORT"/>
    <property type="match status" value="1"/>
</dbReference>
<evidence type="ECO:0000256" key="3">
    <source>
        <dbReference type="RuleBase" id="RU000363"/>
    </source>
</evidence>
<dbReference type="AlphaFoldDB" id="A0A4R4UNX4"/>
<sequence>MDTRTPLALVTGASTGIGRELARCLAQDGHDLLLTAENSQVHDTAREMERIGASVETVQVDLTERGGVEELAGRARSTGRPIDALVLNAGVGSGGSFAGDTTLDDQLRVVDLNVRSTVHLAKLLVPGMVERGHGRVLFTSSIAATAPGPYLSVYNASKAFVQSFAQALREELRGTGVTVTSLLPGPTDTEFFHRARMLDTRIGAGPKDSAVTVARQGYAAMVAGRDSVVAGSRSNLVQVAISRVVPERLMAAVHRRMSAPGTGRS</sequence>
<dbReference type="GO" id="GO:0016020">
    <property type="term" value="C:membrane"/>
    <property type="evidence" value="ECO:0007669"/>
    <property type="project" value="TreeGrafter"/>
</dbReference>
<protein>
    <submittedName>
        <fullName evidence="5">SDR family NAD(P)-dependent oxidoreductase</fullName>
    </submittedName>
</protein>
<reference evidence="5 6" key="1">
    <citation type="submission" date="2019-03" db="EMBL/GenBank/DDBJ databases">
        <title>Draft genome sequences of novel Actinobacteria.</title>
        <authorList>
            <person name="Sahin N."/>
            <person name="Ay H."/>
            <person name="Saygin H."/>
        </authorList>
    </citation>
    <scope>NUCLEOTIDE SEQUENCE [LARGE SCALE GENOMIC DNA]</scope>
    <source>
        <strain evidence="5 6">16K404</strain>
    </source>
</reference>
<comment type="caution">
    <text evidence="5">The sequence shown here is derived from an EMBL/GenBank/DDBJ whole genome shotgun (WGS) entry which is preliminary data.</text>
</comment>
<proteinExistence type="inferred from homology"/>
<dbReference type="Gene3D" id="3.40.50.720">
    <property type="entry name" value="NAD(P)-binding Rossmann-like Domain"/>
    <property type="match status" value="1"/>
</dbReference>
<dbReference type="CDD" id="cd05233">
    <property type="entry name" value="SDR_c"/>
    <property type="match status" value="1"/>
</dbReference>
<gene>
    <name evidence="5" type="ORF">E1161_10625</name>
</gene>
<comment type="similarity">
    <text evidence="1 3">Belongs to the short-chain dehydrogenases/reductases (SDR) family.</text>
</comment>
<evidence type="ECO:0000259" key="4">
    <source>
        <dbReference type="SMART" id="SM00822"/>
    </source>
</evidence>
<dbReference type="RefSeq" id="WP_132622147.1">
    <property type="nucleotide sequence ID" value="NZ_SMKV01000010.1"/>
</dbReference>
<dbReference type="InterPro" id="IPR020904">
    <property type="entry name" value="Sc_DH/Rdtase_CS"/>
</dbReference>
<name>A0A4R4UNX4_9PSEU</name>
<evidence type="ECO:0000256" key="1">
    <source>
        <dbReference type="ARBA" id="ARBA00006484"/>
    </source>
</evidence>
<evidence type="ECO:0000313" key="6">
    <source>
        <dbReference type="Proteomes" id="UP000294744"/>
    </source>
</evidence>
<feature type="domain" description="Ketoreductase" evidence="4">
    <location>
        <begin position="6"/>
        <end position="189"/>
    </location>
</feature>
<dbReference type="PANTHER" id="PTHR44196">
    <property type="entry name" value="DEHYDROGENASE/REDUCTASE SDR FAMILY MEMBER 7B"/>
    <property type="match status" value="1"/>
</dbReference>
<dbReference type="PANTHER" id="PTHR44196:SF2">
    <property type="entry name" value="SHORT-CHAIN DEHYDROGENASE-RELATED"/>
    <property type="match status" value="1"/>
</dbReference>
<dbReference type="PRINTS" id="PR00080">
    <property type="entry name" value="SDRFAMILY"/>
</dbReference>
<dbReference type="Pfam" id="PF00106">
    <property type="entry name" value="adh_short"/>
    <property type="match status" value="1"/>
</dbReference>
<keyword evidence="2" id="KW-0560">Oxidoreductase</keyword>
<dbReference type="SUPFAM" id="SSF51735">
    <property type="entry name" value="NAD(P)-binding Rossmann-fold domains"/>
    <property type="match status" value="1"/>
</dbReference>
<dbReference type="PRINTS" id="PR00081">
    <property type="entry name" value="GDHRDH"/>
</dbReference>
<accession>A0A4R4UNX4</accession>
<dbReference type="InterPro" id="IPR002347">
    <property type="entry name" value="SDR_fam"/>
</dbReference>
<dbReference type="SMART" id="SM00822">
    <property type="entry name" value="PKS_KR"/>
    <property type="match status" value="1"/>
</dbReference>
<evidence type="ECO:0000313" key="5">
    <source>
        <dbReference type="EMBL" id="TDC93460.1"/>
    </source>
</evidence>
<organism evidence="5 6">
    <name type="scientific">Saccharopolyspora aridisoli</name>
    <dbReference type="NCBI Taxonomy" id="2530385"/>
    <lineage>
        <taxon>Bacteria</taxon>
        <taxon>Bacillati</taxon>
        <taxon>Actinomycetota</taxon>
        <taxon>Actinomycetes</taxon>
        <taxon>Pseudonocardiales</taxon>
        <taxon>Pseudonocardiaceae</taxon>
        <taxon>Saccharopolyspora</taxon>
    </lineage>
</organism>
<dbReference type="EMBL" id="SMKV01000010">
    <property type="protein sequence ID" value="TDC93460.1"/>
    <property type="molecule type" value="Genomic_DNA"/>
</dbReference>
<keyword evidence="6" id="KW-1185">Reference proteome</keyword>
<dbReference type="OrthoDB" id="9797538at2"/>
<dbReference type="InterPro" id="IPR036291">
    <property type="entry name" value="NAD(P)-bd_dom_sf"/>
</dbReference>
<dbReference type="InterPro" id="IPR057326">
    <property type="entry name" value="KR_dom"/>
</dbReference>